<protein>
    <submittedName>
        <fullName evidence="1">Uncharacterized protein</fullName>
    </submittedName>
</protein>
<reference evidence="1 2" key="1">
    <citation type="submission" date="2016-10" db="EMBL/GenBank/DDBJ databases">
        <authorList>
            <person name="Varghese N."/>
            <person name="Submissions S."/>
        </authorList>
    </citation>
    <scope>NUCLEOTIDE SEQUENCE [LARGE SCALE GENOMIC DNA]</scope>
    <source>
        <strain evidence="1 2">22B</strain>
    </source>
</reference>
<keyword evidence="2" id="KW-1185">Reference proteome</keyword>
<evidence type="ECO:0000313" key="2">
    <source>
        <dbReference type="Proteomes" id="UP000243374"/>
    </source>
</evidence>
<dbReference type="EMBL" id="FOSF01000007">
    <property type="protein sequence ID" value="SFJ91477.1"/>
    <property type="molecule type" value="Genomic_DNA"/>
</dbReference>
<proteinExistence type="predicted"/>
<name>A0A662Z7Q1_9GAMM</name>
<dbReference type="AlphaFoldDB" id="A0A662Z7Q1"/>
<sequence length="384" mass="44184">MYMTSFIVDESKFMISDEESDAFFDSEYKLASGIVIGELEDESDTWQLYISSDGRHYILAVLPMLRDRWVESRLLKDRDFECVEVNSRKLYLLFSSSVHRVTRLTNIRVNNSLRFAHALFSAFVHTRQLDLDSNLRDGLYFEGHSIILPTYSLIGKVSDRCLFENALRGKNDPENLSAPDGLSDSVSYFYFRKYLSDHGYKLNACEPLFEAGEIVDDFLLGEDNNSMITAPLIIRDHYQLFDTTSDSYILMIDSLWGEALIASNLVNQIHMNSFPINSQRFFVLSFKKDQIIECMDDRHGGLNKENAFELTEAIRRTRSLLPECDLRNALYIQKLGYLLPEKFTASDNTNDRDLLVDVLSHGPFAMAPLMDDINHDLVTILIHQ</sequence>
<organism evidence="1 2">
    <name type="scientific">Succinivibrio dextrinosolvens</name>
    <dbReference type="NCBI Taxonomy" id="83771"/>
    <lineage>
        <taxon>Bacteria</taxon>
        <taxon>Pseudomonadati</taxon>
        <taxon>Pseudomonadota</taxon>
        <taxon>Gammaproteobacteria</taxon>
        <taxon>Aeromonadales</taxon>
        <taxon>Succinivibrionaceae</taxon>
        <taxon>Succinivibrio</taxon>
    </lineage>
</organism>
<accession>A0A662Z7Q1</accession>
<gene>
    <name evidence="1" type="ORF">SAMN04487865_100741</name>
</gene>
<dbReference type="Proteomes" id="UP000243374">
    <property type="component" value="Unassembled WGS sequence"/>
</dbReference>
<evidence type="ECO:0000313" key="1">
    <source>
        <dbReference type="EMBL" id="SFJ91477.1"/>
    </source>
</evidence>